<sequence length="70" mass="8061">MASELGQDNLRKRYDIMPVAGGVCEIEDALSRTLRMRAEWSDCRRAAEERDELTSPHNRLRQNQPCVDEA</sequence>
<gene>
    <name evidence="2" type="ORF">BKD09_32420</name>
</gene>
<organism evidence="2 3">
    <name type="scientific">Bradyrhizobium japonicum</name>
    <dbReference type="NCBI Taxonomy" id="375"/>
    <lineage>
        <taxon>Bacteria</taxon>
        <taxon>Pseudomonadati</taxon>
        <taxon>Pseudomonadota</taxon>
        <taxon>Alphaproteobacteria</taxon>
        <taxon>Hyphomicrobiales</taxon>
        <taxon>Nitrobacteraceae</taxon>
        <taxon>Bradyrhizobium</taxon>
    </lineage>
</organism>
<accession>A0A1L3FIF2</accession>
<proteinExistence type="predicted"/>
<feature type="region of interest" description="Disordered" evidence="1">
    <location>
        <begin position="47"/>
        <end position="70"/>
    </location>
</feature>
<dbReference type="EMBL" id="CP017637">
    <property type="protein sequence ID" value="APG13060.1"/>
    <property type="molecule type" value="Genomic_DNA"/>
</dbReference>
<protein>
    <submittedName>
        <fullName evidence="2">Uncharacterized protein</fullName>
    </submittedName>
</protein>
<name>A0A1L3FIF2_BRAJP</name>
<reference evidence="2 3" key="1">
    <citation type="submission" date="2016-11" db="EMBL/GenBank/DDBJ databases">
        <title>Complete Genome Sequence of Bradyrhizobium sp. strain J5, an isolated from soybean nodule in Hokkaido.</title>
        <authorList>
            <person name="Kanehara K."/>
        </authorList>
    </citation>
    <scope>NUCLEOTIDE SEQUENCE [LARGE SCALE GENOMIC DNA]</scope>
    <source>
        <strain evidence="2 3">J5</strain>
    </source>
</reference>
<dbReference type="Proteomes" id="UP000181962">
    <property type="component" value="Chromosome"/>
</dbReference>
<evidence type="ECO:0000313" key="3">
    <source>
        <dbReference type="Proteomes" id="UP000181962"/>
    </source>
</evidence>
<dbReference type="AlphaFoldDB" id="A0A1L3FIF2"/>
<feature type="compositionally biased region" description="Polar residues" evidence="1">
    <location>
        <begin position="55"/>
        <end position="70"/>
    </location>
</feature>
<evidence type="ECO:0000256" key="1">
    <source>
        <dbReference type="SAM" id="MobiDB-lite"/>
    </source>
</evidence>
<evidence type="ECO:0000313" key="2">
    <source>
        <dbReference type="EMBL" id="APG13060.1"/>
    </source>
</evidence>